<dbReference type="OrthoDB" id="309339at2759"/>
<dbReference type="SUPFAM" id="SSF48452">
    <property type="entry name" value="TPR-like"/>
    <property type="match status" value="2"/>
</dbReference>
<dbReference type="InterPro" id="IPR019734">
    <property type="entry name" value="TPR_rpt"/>
</dbReference>
<evidence type="ECO:0000256" key="4">
    <source>
        <dbReference type="PROSITE-ProRule" id="PRU00339"/>
    </source>
</evidence>
<dbReference type="Pfam" id="PF14559">
    <property type="entry name" value="TPR_19"/>
    <property type="match status" value="1"/>
</dbReference>
<dbReference type="GO" id="GO:0061512">
    <property type="term" value="P:protein localization to cilium"/>
    <property type="evidence" value="ECO:0007669"/>
    <property type="project" value="TreeGrafter"/>
</dbReference>
<dbReference type="PANTHER" id="PTHR44186">
    <property type="match status" value="1"/>
</dbReference>
<evidence type="ECO:0000313" key="6">
    <source>
        <dbReference type="EMBL" id="CAH0590500.1"/>
    </source>
</evidence>
<sequence>MKMKKRALSIENSGDGFTTGSLNWLLHARYVRGEHAQCLELADELQKKHENKHRYAHYIKGSVLADAGRLQEALERYHSCIRLHPQDPEPLKQVAKCLSRQQRFQLSHEAYLEADKLTKHPDPDIYCALAECSWNIGELERGVEWARSAVQAGGGERAASLLARLLLAADDVPAAMAAYDQALSSHACGADTLAAAGALRLRAGDPRGAFQLLGAALAQQPTQHAAALALAAMMLQHKDLDAALSRLKAALTAHPTCVAAHANLGLALMAKKKYIAALTCLQRAAWAAPLSARAAHNLGVALLVCKRPASAFCRLATAAALQPFQPYTVLLIGIALERLGDSRADAAYSRAVALAGDDPLIRMNMAGRHARAGRLTQAEDEAAITAELLQREERPDAQLASSLATLMALLRDAGVELSRQPPDIPSADAEPAPEETEDEHLAPDECEARERTASLVVLPPLVLGYDELYNDSPETGKAVEKKPARAREPENTIIDTKGRRENHRRMNNKDRGKPIPDSKDYWPERSIYAGVPIDRRRYFNVTNGGNVTKSTATATV</sequence>
<name>A0A9P0BVP0_CHRIL</name>
<keyword evidence="7" id="KW-1185">Reference proteome</keyword>
<evidence type="ECO:0000256" key="1">
    <source>
        <dbReference type="ARBA" id="ARBA00022737"/>
    </source>
</evidence>
<dbReference type="PANTHER" id="PTHR44186:SF1">
    <property type="entry name" value="BARDET-BIEDL SYNDROME 4 PROTEIN"/>
    <property type="match status" value="1"/>
</dbReference>
<evidence type="ECO:0000256" key="2">
    <source>
        <dbReference type="ARBA" id="ARBA00022803"/>
    </source>
</evidence>
<proteinExistence type="inferred from homology"/>
<comment type="similarity">
    <text evidence="3">Belongs to the BBS4 family.</text>
</comment>
<dbReference type="InterPro" id="IPR011990">
    <property type="entry name" value="TPR-like_helical_dom_sf"/>
</dbReference>
<dbReference type="AlphaFoldDB" id="A0A9P0BVP0"/>
<keyword evidence="2 4" id="KW-0802">TPR repeat</keyword>
<evidence type="ECO:0000313" key="7">
    <source>
        <dbReference type="Proteomes" id="UP001154114"/>
    </source>
</evidence>
<dbReference type="SMART" id="SM00028">
    <property type="entry name" value="TPR"/>
    <property type="match status" value="5"/>
</dbReference>
<feature type="repeat" description="TPR" evidence="4">
    <location>
        <begin position="54"/>
        <end position="87"/>
    </location>
</feature>
<reference evidence="6" key="1">
    <citation type="submission" date="2021-12" db="EMBL/GenBank/DDBJ databases">
        <authorList>
            <person name="King R."/>
        </authorList>
    </citation>
    <scope>NUCLEOTIDE SEQUENCE</scope>
</reference>
<protein>
    <recommendedName>
        <fullName evidence="8">Bardet-Biedl syndrome 4 protein</fullName>
    </recommendedName>
</protein>
<organism evidence="6 7">
    <name type="scientific">Chrysodeixis includens</name>
    <name type="common">Soybean looper</name>
    <name type="synonym">Pseudoplusia includens</name>
    <dbReference type="NCBI Taxonomy" id="689277"/>
    <lineage>
        <taxon>Eukaryota</taxon>
        <taxon>Metazoa</taxon>
        <taxon>Ecdysozoa</taxon>
        <taxon>Arthropoda</taxon>
        <taxon>Hexapoda</taxon>
        <taxon>Insecta</taxon>
        <taxon>Pterygota</taxon>
        <taxon>Neoptera</taxon>
        <taxon>Endopterygota</taxon>
        <taxon>Lepidoptera</taxon>
        <taxon>Glossata</taxon>
        <taxon>Ditrysia</taxon>
        <taxon>Noctuoidea</taxon>
        <taxon>Noctuidae</taxon>
        <taxon>Plusiinae</taxon>
        <taxon>Chrysodeixis</taxon>
    </lineage>
</organism>
<accession>A0A9P0BVP0</accession>
<evidence type="ECO:0000256" key="5">
    <source>
        <dbReference type="SAM" id="MobiDB-lite"/>
    </source>
</evidence>
<evidence type="ECO:0000256" key="3">
    <source>
        <dbReference type="ARBA" id="ARBA00023778"/>
    </source>
</evidence>
<dbReference type="Gene3D" id="1.25.40.10">
    <property type="entry name" value="Tetratricopeptide repeat domain"/>
    <property type="match status" value="2"/>
</dbReference>
<feature type="region of interest" description="Disordered" evidence="5">
    <location>
        <begin position="418"/>
        <end position="443"/>
    </location>
</feature>
<gene>
    <name evidence="6" type="ORF">CINC_LOCUS4994</name>
</gene>
<evidence type="ECO:0008006" key="8">
    <source>
        <dbReference type="Google" id="ProtNLM"/>
    </source>
</evidence>
<dbReference type="GO" id="GO:0060271">
    <property type="term" value="P:cilium assembly"/>
    <property type="evidence" value="ECO:0007669"/>
    <property type="project" value="TreeGrafter"/>
</dbReference>
<keyword evidence="1" id="KW-0677">Repeat</keyword>
<dbReference type="EMBL" id="LR824021">
    <property type="protein sequence ID" value="CAH0590500.1"/>
    <property type="molecule type" value="Genomic_DNA"/>
</dbReference>
<dbReference type="GO" id="GO:0036064">
    <property type="term" value="C:ciliary basal body"/>
    <property type="evidence" value="ECO:0007669"/>
    <property type="project" value="TreeGrafter"/>
</dbReference>
<dbReference type="PROSITE" id="PS50005">
    <property type="entry name" value="TPR"/>
    <property type="match status" value="1"/>
</dbReference>
<dbReference type="Pfam" id="PF13432">
    <property type="entry name" value="TPR_16"/>
    <property type="match status" value="1"/>
</dbReference>
<dbReference type="Proteomes" id="UP001154114">
    <property type="component" value="Chromosome 18"/>
</dbReference>